<accession>A0ABP0JYE7</accession>
<feature type="region of interest" description="Disordered" evidence="1">
    <location>
        <begin position="191"/>
        <end position="257"/>
    </location>
</feature>
<gene>
    <name evidence="2" type="ORF">SCF082_LOCUS14485</name>
</gene>
<dbReference type="Proteomes" id="UP001642464">
    <property type="component" value="Unassembled WGS sequence"/>
</dbReference>
<comment type="caution">
    <text evidence="2">The sequence shown here is derived from an EMBL/GenBank/DDBJ whole genome shotgun (WGS) entry which is preliminary data.</text>
</comment>
<evidence type="ECO:0000256" key="1">
    <source>
        <dbReference type="SAM" id="MobiDB-lite"/>
    </source>
</evidence>
<sequence length="387" mass="42783">MAATVPSTQVDEIPATQVVPAEPVQFTTTCRRCQREVCIDDLAAEKHDSQSEAVCKPCHNLQVMIAKRFGTKAFNDLIDTDSQVQFFKDCLQKNGSGPLVFKNVRSCLKQSMRASVERTSKHGNQGSYQPLEYWVKLGYDGDRIKSKAPKQEHPVLGTTYAVDVVCYSDETLESMCEDKLLSLEQDVKKRKDPYAPKAAPKKRGKRALQGQPEAPAAPIDLTDEQKAEQKVLMDLTGMDSDSEKDAPKNGINPDKLAEREAKKLAAKKLREQERETKKMSPLVAKASSSLAGILPKLDKALKDAENMKDELPSMLMDSLEEENTTVKSWEEAAKLALKAISSGKLIDSENLGFKTDKDIAEKMKVVNGLIRSVNLAKKSGPKSKAKK</sequence>
<evidence type="ECO:0000313" key="2">
    <source>
        <dbReference type="EMBL" id="CAK9019388.1"/>
    </source>
</evidence>
<keyword evidence="3" id="KW-1185">Reference proteome</keyword>
<reference evidence="2 3" key="1">
    <citation type="submission" date="2024-02" db="EMBL/GenBank/DDBJ databases">
        <authorList>
            <person name="Chen Y."/>
            <person name="Shah S."/>
            <person name="Dougan E. K."/>
            <person name="Thang M."/>
            <person name="Chan C."/>
        </authorList>
    </citation>
    <scope>NUCLEOTIDE SEQUENCE [LARGE SCALE GENOMIC DNA]</scope>
</reference>
<name>A0ABP0JYE7_9DINO</name>
<dbReference type="EMBL" id="CAXAMM010009105">
    <property type="protein sequence ID" value="CAK9019388.1"/>
    <property type="molecule type" value="Genomic_DNA"/>
</dbReference>
<organism evidence="2 3">
    <name type="scientific">Durusdinium trenchii</name>
    <dbReference type="NCBI Taxonomy" id="1381693"/>
    <lineage>
        <taxon>Eukaryota</taxon>
        <taxon>Sar</taxon>
        <taxon>Alveolata</taxon>
        <taxon>Dinophyceae</taxon>
        <taxon>Suessiales</taxon>
        <taxon>Symbiodiniaceae</taxon>
        <taxon>Durusdinium</taxon>
    </lineage>
</organism>
<protein>
    <submittedName>
        <fullName evidence="2">Uncharacterized protein</fullName>
    </submittedName>
</protein>
<evidence type="ECO:0000313" key="3">
    <source>
        <dbReference type="Proteomes" id="UP001642464"/>
    </source>
</evidence>
<proteinExistence type="predicted"/>